<evidence type="ECO:0000313" key="2">
    <source>
        <dbReference type="EMBL" id="SFP66782.1"/>
    </source>
</evidence>
<evidence type="ECO:0000313" key="3">
    <source>
        <dbReference type="Proteomes" id="UP000198857"/>
    </source>
</evidence>
<keyword evidence="3" id="KW-1185">Reference proteome</keyword>
<sequence>MTVGHPSRTGLQVHLTTRRRPRAAHAAPDGVEALVRDDSGDRMVLVEPRARTPGHLEDQDPS</sequence>
<evidence type="ECO:0000256" key="1">
    <source>
        <dbReference type="SAM" id="MobiDB-lite"/>
    </source>
</evidence>
<protein>
    <submittedName>
        <fullName evidence="2">Uncharacterized protein</fullName>
    </submittedName>
</protein>
<dbReference type="AlphaFoldDB" id="A0A1I5S7S2"/>
<proteinExistence type="predicted"/>
<dbReference type="STRING" id="1523247.SAMN05660464_3841"/>
<organism evidence="2 3">
    <name type="scientific">Geodermatophilus dictyosporus</name>
    <dbReference type="NCBI Taxonomy" id="1523247"/>
    <lineage>
        <taxon>Bacteria</taxon>
        <taxon>Bacillati</taxon>
        <taxon>Actinomycetota</taxon>
        <taxon>Actinomycetes</taxon>
        <taxon>Geodermatophilales</taxon>
        <taxon>Geodermatophilaceae</taxon>
        <taxon>Geodermatophilus</taxon>
    </lineage>
</organism>
<feature type="region of interest" description="Disordered" evidence="1">
    <location>
        <begin position="1"/>
        <end position="29"/>
    </location>
</feature>
<dbReference type="EMBL" id="FOWQ01000007">
    <property type="protein sequence ID" value="SFP66782.1"/>
    <property type="molecule type" value="Genomic_DNA"/>
</dbReference>
<accession>A0A1I5S7S2</accession>
<name>A0A1I5S7S2_9ACTN</name>
<reference evidence="3" key="1">
    <citation type="submission" date="2016-10" db="EMBL/GenBank/DDBJ databases">
        <authorList>
            <person name="Varghese N."/>
            <person name="Submissions S."/>
        </authorList>
    </citation>
    <scope>NUCLEOTIDE SEQUENCE [LARGE SCALE GENOMIC DNA]</scope>
    <source>
        <strain evidence="3">DSM 44208</strain>
    </source>
</reference>
<dbReference type="Proteomes" id="UP000198857">
    <property type="component" value="Unassembled WGS sequence"/>
</dbReference>
<dbReference type="OrthoDB" id="197463at2"/>
<gene>
    <name evidence="2" type="ORF">SAMN05660464_3841</name>
</gene>